<dbReference type="SMART" id="SM00220">
    <property type="entry name" value="S_TKc"/>
    <property type="match status" value="1"/>
</dbReference>
<feature type="region of interest" description="Disordered" evidence="2">
    <location>
        <begin position="297"/>
        <end position="319"/>
    </location>
</feature>
<dbReference type="EMBL" id="UYRU01043289">
    <property type="protein sequence ID" value="VDK81181.1"/>
    <property type="molecule type" value="Genomic_DNA"/>
</dbReference>
<sequence length="431" mass="48056">MTKTDPSKAKKNLLTEGQILNNRWLIQDKIGGGGFGEVYRALPINKSNAALSSPALQKYNSTENISSVLCSADRIDPTEGYVAVKVEATKSQKTTLAIEVAVLRALVGSPNVCQLLATGKTNKVVFIVMTLQGPSLSVLFKKSPQRRFTLPTTLRLACKCLDAIEAVHSVGFLHRDIKPGNFTIRADEPHEVCILDFGLSRKFISSDPRRTIREPRSSVSFRGTVRYASINAHEGRELVVNRWASHLESLDYFTAPEYTCLKAIILDWMKTQGVAWSDPYDWERNYSNIYNKHLSTGSRSTSNRFRQKRPTETDDTRAERDLRFSKAGDPTTMAFTLPSEHVNQNGDKTEKNEEEFEKVLLADGRVYKKPVPTENGVIRKESANSLPLLPPRAPSKSSPIPSVSRKISLKSLCSKFTEGHSRRDAAKEAAK</sequence>
<dbReference type="Gene3D" id="1.10.510.10">
    <property type="entry name" value="Transferase(Phosphotransferase) domain 1"/>
    <property type="match status" value="1"/>
</dbReference>
<dbReference type="PANTHER" id="PTHR11909">
    <property type="entry name" value="CASEIN KINASE-RELATED"/>
    <property type="match status" value="1"/>
</dbReference>
<name>A0A3P6UUK1_DIBLA</name>
<dbReference type="PROSITE" id="PS50011">
    <property type="entry name" value="PROTEIN_KINASE_DOM"/>
    <property type="match status" value="1"/>
</dbReference>
<gene>
    <name evidence="4" type="ORF">DILT_LOCUS3193</name>
</gene>
<dbReference type="Proteomes" id="UP000281553">
    <property type="component" value="Unassembled WGS sequence"/>
</dbReference>
<organism evidence="4 5">
    <name type="scientific">Dibothriocephalus latus</name>
    <name type="common">Fish tapeworm</name>
    <name type="synonym">Diphyllobothrium latum</name>
    <dbReference type="NCBI Taxonomy" id="60516"/>
    <lineage>
        <taxon>Eukaryota</taxon>
        <taxon>Metazoa</taxon>
        <taxon>Spiralia</taxon>
        <taxon>Lophotrochozoa</taxon>
        <taxon>Platyhelminthes</taxon>
        <taxon>Cestoda</taxon>
        <taxon>Eucestoda</taxon>
        <taxon>Diphyllobothriidea</taxon>
        <taxon>Diphyllobothriidae</taxon>
        <taxon>Dibothriocephalus</taxon>
    </lineage>
</organism>
<dbReference type="InterPro" id="IPR050235">
    <property type="entry name" value="CK1_Ser-Thr_kinase"/>
</dbReference>
<evidence type="ECO:0000313" key="4">
    <source>
        <dbReference type="EMBL" id="VDK81181.1"/>
    </source>
</evidence>
<dbReference type="AlphaFoldDB" id="A0A3P6UUK1"/>
<dbReference type="InterPro" id="IPR000719">
    <property type="entry name" value="Prot_kinase_dom"/>
</dbReference>
<keyword evidence="5" id="KW-1185">Reference proteome</keyword>
<dbReference type="Pfam" id="PF00069">
    <property type="entry name" value="Pkinase"/>
    <property type="match status" value="1"/>
</dbReference>
<proteinExistence type="predicted"/>
<dbReference type="GO" id="GO:0005524">
    <property type="term" value="F:ATP binding"/>
    <property type="evidence" value="ECO:0007669"/>
    <property type="project" value="InterPro"/>
</dbReference>
<evidence type="ECO:0000313" key="5">
    <source>
        <dbReference type="Proteomes" id="UP000281553"/>
    </source>
</evidence>
<accession>A0A3P6UUK1</accession>
<evidence type="ECO:0000256" key="1">
    <source>
        <dbReference type="ARBA" id="ARBA00012513"/>
    </source>
</evidence>
<dbReference type="EC" id="2.7.11.1" evidence="1"/>
<dbReference type="GO" id="GO:0004674">
    <property type="term" value="F:protein serine/threonine kinase activity"/>
    <property type="evidence" value="ECO:0007669"/>
    <property type="project" value="UniProtKB-EC"/>
</dbReference>
<feature type="compositionally biased region" description="Basic and acidic residues" evidence="2">
    <location>
        <begin position="309"/>
        <end position="319"/>
    </location>
</feature>
<reference evidence="4 5" key="1">
    <citation type="submission" date="2018-11" db="EMBL/GenBank/DDBJ databases">
        <authorList>
            <consortium name="Pathogen Informatics"/>
        </authorList>
    </citation>
    <scope>NUCLEOTIDE SEQUENCE [LARGE SCALE GENOMIC DNA]</scope>
</reference>
<dbReference type="OrthoDB" id="5979581at2759"/>
<dbReference type="InterPro" id="IPR008271">
    <property type="entry name" value="Ser/Thr_kinase_AS"/>
</dbReference>
<dbReference type="SUPFAM" id="SSF56112">
    <property type="entry name" value="Protein kinase-like (PK-like)"/>
    <property type="match status" value="1"/>
</dbReference>
<feature type="region of interest" description="Disordered" evidence="2">
    <location>
        <begin position="378"/>
        <end position="404"/>
    </location>
</feature>
<dbReference type="PROSITE" id="PS00108">
    <property type="entry name" value="PROTEIN_KINASE_ST"/>
    <property type="match status" value="1"/>
</dbReference>
<evidence type="ECO:0000259" key="3">
    <source>
        <dbReference type="PROSITE" id="PS50011"/>
    </source>
</evidence>
<protein>
    <recommendedName>
        <fullName evidence="1">non-specific serine/threonine protein kinase</fullName>
        <ecNumber evidence="1">2.7.11.1</ecNumber>
    </recommendedName>
</protein>
<evidence type="ECO:0000256" key="2">
    <source>
        <dbReference type="SAM" id="MobiDB-lite"/>
    </source>
</evidence>
<feature type="domain" description="Protein kinase" evidence="3">
    <location>
        <begin position="24"/>
        <end position="361"/>
    </location>
</feature>
<dbReference type="InterPro" id="IPR011009">
    <property type="entry name" value="Kinase-like_dom_sf"/>
</dbReference>